<dbReference type="InterPro" id="IPR036047">
    <property type="entry name" value="F-box-like_dom_sf"/>
</dbReference>
<organism evidence="2 3">
    <name type="scientific">Quercus rubra</name>
    <name type="common">Northern red oak</name>
    <name type="synonym">Quercus borealis</name>
    <dbReference type="NCBI Taxonomy" id="3512"/>
    <lineage>
        <taxon>Eukaryota</taxon>
        <taxon>Viridiplantae</taxon>
        <taxon>Streptophyta</taxon>
        <taxon>Embryophyta</taxon>
        <taxon>Tracheophyta</taxon>
        <taxon>Spermatophyta</taxon>
        <taxon>Magnoliopsida</taxon>
        <taxon>eudicotyledons</taxon>
        <taxon>Gunneridae</taxon>
        <taxon>Pentapetalae</taxon>
        <taxon>rosids</taxon>
        <taxon>fabids</taxon>
        <taxon>Fagales</taxon>
        <taxon>Fagaceae</taxon>
        <taxon>Quercus</taxon>
    </lineage>
</organism>
<sequence>MAEWSKLPNDILLLIAKRLETPRIDLLRFRSVCTSWRSSVPPRKPHWLKIPTYDTQVADHFYLSERKIYLIESRENPDQTIPPDCWFVKIREDKFGRKHLLRPLTNSKITRSTAFQKVYLNCSKFQVHEWSTEYVLQYTPKDKTCIDSAYHEERNLMVQKVAFMSLSPGSEDFVLLA</sequence>
<dbReference type="PANTHER" id="PTHR47123">
    <property type="entry name" value="F-BOX PROTEIN SKIP23"/>
    <property type="match status" value="1"/>
</dbReference>
<keyword evidence="3" id="KW-1185">Reference proteome</keyword>
<dbReference type="EMBL" id="JAXUIC010000011">
    <property type="protein sequence ID" value="KAK4562083.1"/>
    <property type="molecule type" value="Genomic_DNA"/>
</dbReference>
<dbReference type="Proteomes" id="UP001324115">
    <property type="component" value="Unassembled WGS sequence"/>
</dbReference>
<gene>
    <name evidence="2" type="ORF">RGQ29_004805</name>
</gene>
<dbReference type="CDD" id="cd09917">
    <property type="entry name" value="F-box_SF"/>
    <property type="match status" value="1"/>
</dbReference>
<dbReference type="Gene3D" id="1.20.1280.50">
    <property type="match status" value="1"/>
</dbReference>
<dbReference type="InterPro" id="IPR001810">
    <property type="entry name" value="F-box_dom"/>
</dbReference>
<reference evidence="2 3" key="1">
    <citation type="journal article" date="2023" name="G3 (Bethesda)">
        <title>A haplotype-resolved chromosome-scale genome for Quercus rubra L. provides insights into the genetics of adaptive traits for red oak species.</title>
        <authorList>
            <person name="Kapoor B."/>
            <person name="Jenkins J."/>
            <person name="Schmutz J."/>
            <person name="Zhebentyayeva T."/>
            <person name="Kuelheim C."/>
            <person name="Coggeshall M."/>
            <person name="Heim C."/>
            <person name="Lasky J.R."/>
            <person name="Leites L."/>
            <person name="Islam-Faridi N."/>
            <person name="Romero-Severson J."/>
            <person name="DeLeo V.L."/>
            <person name="Lucas S.M."/>
            <person name="Lazic D."/>
            <person name="Gailing O."/>
            <person name="Carlson J."/>
            <person name="Staton M."/>
        </authorList>
    </citation>
    <scope>NUCLEOTIDE SEQUENCE [LARGE SCALE GENOMIC DNA]</scope>
    <source>
        <strain evidence="2">Pseudo-F2</strain>
    </source>
</reference>
<dbReference type="PANTHER" id="PTHR47123:SF15">
    <property type="entry name" value="F-BOX PROTEIN SKIP23"/>
    <property type="match status" value="1"/>
</dbReference>
<dbReference type="SMART" id="SM00256">
    <property type="entry name" value="FBOX"/>
    <property type="match status" value="1"/>
</dbReference>
<evidence type="ECO:0000259" key="1">
    <source>
        <dbReference type="SMART" id="SM00256"/>
    </source>
</evidence>
<dbReference type="Pfam" id="PF12937">
    <property type="entry name" value="F-box-like"/>
    <property type="match status" value="1"/>
</dbReference>
<evidence type="ECO:0000313" key="3">
    <source>
        <dbReference type="Proteomes" id="UP001324115"/>
    </source>
</evidence>
<evidence type="ECO:0000313" key="2">
    <source>
        <dbReference type="EMBL" id="KAK4562083.1"/>
    </source>
</evidence>
<dbReference type="InterPro" id="IPR051304">
    <property type="entry name" value="SCF_F-box_domain"/>
</dbReference>
<dbReference type="AlphaFoldDB" id="A0AAN7I6L6"/>
<accession>A0AAN7I6L6</accession>
<name>A0AAN7I6L6_QUERU</name>
<proteinExistence type="predicted"/>
<dbReference type="SUPFAM" id="SSF81383">
    <property type="entry name" value="F-box domain"/>
    <property type="match status" value="1"/>
</dbReference>
<protein>
    <recommendedName>
        <fullName evidence="1">F-box domain-containing protein</fullName>
    </recommendedName>
</protein>
<comment type="caution">
    <text evidence="2">The sequence shown here is derived from an EMBL/GenBank/DDBJ whole genome shotgun (WGS) entry which is preliminary data.</text>
</comment>
<feature type="domain" description="F-box" evidence="1">
    <location>
        <begin position="7"/>
        <end position="49"/>
    </location>
</feature>